<dbReference type="InterPro" id="IPR005129">
    <property type="entry name" value="GTPase_ArgK"/>
</dbReference>
<dbReference type="InterPro" id="IPR027417">
    <property type="entry name" value="P-loop_NTPase"/>
</dbReference>
<accession>A0A2T0ZYB9</accession>
<dbReference type="PANTHER" id="PTHR23408:SF3">
    <property type="entry name" value="METHYLMALONIC ACIDURIA TYPE A PROTEIN, MITOCHONDRIAL"/>
    <property type="match status" value="1"/>
</dbReference>
<reference evidence="2 3" key="1">
    <citation type="submission" date="2018-03" db="EMBL/GenBank/DDBJ databases">
        <title>Genomic Encyclopedia of Archaeal and Bacterial Type Strains, Phase II (KMG-II): from individual species to whole genera.</title>
        <authorList>
            <person name="Goeker M."/>
        </authorList>
    </citation>
    <scope>NUCLEOTIDE SEQUENCE [LARGE SCALE GENOMIC DNA]</scope>
    <source>
        <strain evidence="2 3">DSM 100065</strain>
    </source>
</reference>
<dbReference type="GO" id="GO:0003924">
    <property type="term" value="F:GTPase activity"/>
    <property type="evidence" value="ECO:0007669"/>
    <property type="project" value="InterPro"/>
</dbReference>
<dbReference type="EMBL" id="PVUE01000010">
    <property type="protein sequence ID" value="PRZ41284.1"/>
    <property type="molecule type" value="Genomic_DNA"/>
</dbReference>
<dbReference type="OrthoDB" id="9778292at2"/>
<proteinExistence type="inferred from homology"/>
<dbReference type="Gene3D" id="3.40.50.300">
    <property type="entry name" value="P-loop containing nucleotide triphosphate hydrolases"/>
    <property type="match status" value="1"/>
</dbReference>
<dbReference type="NCBIfam" id="NF006958">
    <property type="entry name" value="PRK09435.1"/>
    <property type="match status" value="1"/>
</dbReference>
<organism evidence="2 3">
    <name type="scientific">Antricoccus suffuscus</name>
    <dbReference type="NCBI Taxonomy" id="1629062"/>
    <lineage>
        <taxon>Bacteria</taxon>
        <taxon>Bacillati</taxon>
        <taxon>Actinomycetota</taxon>
        <taxon>Actinomycetes</taxon>
        <taxon>Geodermatophilales</taxon>
        <taxon>Antricoccaceae</taxon>
        <taxon>Antricoccus</taxon>
    </lineage>
</organism>
<dbReference type="SUPFAM" id="SSF52540">
    <property type="entry name" value="P-loop containing nucleoside triphosphate hydrolases"/>
    <property type="match status" value="1"/>
</dbReference>
<comment type="similarity">
    <text evidence="1">Belongs to the SIMIBI class G3E GTPase family. ArgK/MeaB subfamily.</text>
</comment>
<keyword evidence="2" id="KW-0808">Transferase</keyword>
<protein>
    <submittedName>
        <fullName evidence="2">LAO/AO transport system kinase</fullName>
    </submittedName>
</protein>
<dbReference type="PANTHER" id="PTHR23408">
    <property type="entry name" value="METHYLMALONYL-COA MUTASE"/>
    <property type="match status" value="1"/>
</dbReference>
<gene>
    <name evidence="2" type="ORF">CLV47_1109</name>
</gene>
<dbReference type="Pfam" id="PF03308">
    <property type="entry name" value="MeaB"/>
    <property type="match status" value="1"/>
</dbReference>
<dbReference type="NCBIfam" id="TIGR00750">
    <property type="entry name" value="lao"/>
    <property type="match status" value="1"/>
</dbReference>
<dbReference type="Gene3D" id="1.20.5.170">
    <property type="match status" value="1"/>
</dbReference>
<keyword evidence="2" id="KW-0418">Kinase</keyword>
<dbReference type="GO" id="GO:0005525">
    <property type="term" value="F:GTP binding"/>
    <property type="evidence" value="ECO:0007669"/>
    <property type="project" value="InterPro"/>
</dbReference>
<evidence type="ECO:0000313" key="2">
    <source>
        <dbReference type="EMBL" id="PRZ41284.1"/>
    </source>
</evidence>
<name>A0A2T0ZYB9_9ACTN</name>
<evidence type="ECO:0000313" key="3">
    <source>
        <dbReference type="Proteomes" id="UP000237752"/>
    </source>
</evidence>
<dbReference type="Gene3D" id="1.10.287.130">
    <property type="match status" value="1"/>
</dbReference>
<keyword evidence="3" id="KW-1185">Reference proteome</keyword>
<dbReference type="AlphaFoldDB" id="A0A2T0ZYB9"/>
<sequence>MPHWRQDPEAVAREVGEGSRPAIAQAITAIESTRPDHRVLARRLLGALPQPQKLAVRIGISGVPGVGKSTFIEAFGRLLTAQGHRVGVLAVDPSSVRTGGSVLGDKTRMPELSVNPDAYVRPSPSSGTLGGVAKSTSQAITILEAAGYDAILVETVGVGQSETTVATMVDTFLLLGLARTGDQLQGIKRGILEIADVVAINKADGEHLPAARSAARELSGALRMVYSGSSGWKPPVLTCSALAGEGIEEIWRTILEHREFVGEAGLLDKRHQQQWDLTWKLVQAELDDRLTTHPGVRAERENISEKVHTGQLAAAAAADEILRIYDGAAVPES</sequence>
<dbReference type="Proteomes" id="UP000237752">
    <property type="component" value="Unassembled WGS sequence"/>
</dbReference>
<evidence type="ECO:0000256" key="1">
    <source>
        <dbReference type="ARBA" id="ARBA00009625"/>
    </source>
</evidence>
<dbReference type="GO" id="GO:0016301">
    <property type="term" value="F:kinase activity"/>
    <property type="evidence" value="ECO:0007669"/>
    <property type="project" value="UniProtKB-KW"/>
</dbReference>
<dbReference type="RefSeq" id="WP_106349374.1">
    <property type="nucleotide sequence ID" value="NZ_PVUE01000010.1"/>
</dbReference>
<dbReference type="GO" id="GO:0005737">
    <property type="term" value="C:cytoplasm"/>
    <property type="evidence" value="ECO:0007669"/>
    <property type="project" value="TreeGrafter"/>
</dbReference>
<dbReference type="CDD" id="cd03114">
    <property type="entry name" value="MMAA-like"/>
    <property type="match status" value="1"/>
</dbReference>
<comment type="caution">
    <text evidence="2">The sequence shown here is derived from an EMBL/GenBank/DDBJ whole genome shotgun (WGS) entry which is preliminary data.</text>
</comment>